<evidence type="ECO:0000313" key="14">
    <source>
        <dbReference type="EMBL" id="MBE5024780.1"/>
    </source>
</evidence>
<dbReference type="InterPro" id="IPR000086">
    <property type="entry name" value="NUDIX_hydrolase_dom"/>
</dbReference>
<name>A0ABR9QUM4_9ACTN</name>
<comment type="cofactor">
    <cofactor evidence="1">
        <name>Mg(2+)</name>
        <dbReference type="ChEBI" id="CHEBI:18420"/>
    </cofactor>
</comment>
<organism evidence="14 15">
    <name type="scientific">Thermophilibacter gallinarum</name>
    <dbReference type="NCBI Taxonomy" id="2779357"/>
    <lineage>
        <taxon>Bacteria</taxon>
        <taxon>Bacillati</taxon>
        <taxon>Actinomycetota</taxon>
        <taxon>Coriobacteriia</taxon>
        <taxon>Coriobacteriales</taxon>
        <taxon>Atopobiaceae</taxon>
        <taxon>Thermophilibacter</taxon>
    </lineage>
</organism>
<evidence type="ECO:0000256" key="10">
    <source>
        <dbReference type="ARBA" id="ARBA00035861"/>
    </source>
</evidence>
<dbReference type="InterPro" id="IPR015797">
    <property type="entry name" value="NUDIX_hydrolase-like_dom_sf"/>
</dbReference>
<keyword evidence="7 12" id="KW-0378">Hydrolase</keyword>
<dbReference type="EC" id="3.6.1.55" evidence="11"/>
<dbReference type="PANTHER" id="PTHR47707:SF1">
    <property type="entry name" value="NUDIX HYDROLASE FAMILY PROTEIN"/>
    <property type="match status" value="1"/>
</dbReference>
<accession>A0ABR9QUM4</accession>
<keyword evidence="6" id="KW-0227">DNA damage</keyword>
<dbReference type="Pfam" id="PF00293">
    <property type="entry name" value="NUDIX"/>
    <property type="match status" value="1"/>
</dbReference>
<evidence type="ECO:0000313" key="15">
    <source>
        <dbReference type="Proteomes" id="UP001194273"/>
    </source>
</evidence>
<keyword evidence="15" id="KW-1185">Reference proteome</keyword>
<dbReference type="PANTHER" id="PTHR47707">
    <property type="entry name" value="8-OXO-DGTP DIPHOSPHATASE"/>
    <property type="match status" value="1"/>
</dbReference>
<comment type="caution">
    <text evidence="14">The sequence shown here is derived from an EMBL/GenBank/DDBJ whole genome shotgun (WGS) entry which is preliminary data.</text>
</comment>
<dbReference type="Gene3D" id="3.90.79.10">
    <property type="entry name" value="Nucleoside Triphosphate Pyrophosphohydrolase"/>
    <property type="match status" value="1"/>
</dbReference>
<evidence type="ECO:0000259" key="13">
    <source>
        <dbReference type="PROSITE" id="PS51462"/>
    </source>
</evidence>
<evidence type="ECO:0000256" key="6">
    <source>
        <dbReference type="ARBA" id="ARBA00022763"/>
    </source>
</evidence>
<dbReference type="PRINTS" id="PR00502">
    <property type="entry name" value="NUDIXFAMILY"/>
</dbReference>
<comment type="catalytic activity">
    <reaction evidence="10">
        <text>8-oxo-dGTP + H2O = 8-oxo-dGMP + diphosphate + H(+)</text>
        <dbReference type="Rhea" id="RHEA:31575"/>
        <dbReference type="ChEBI" id="CHEBI:15377"/>
        <dbReference type="ChEBI" id="CHEBI:15378"/>
        <dbReference type="ChEBI" id="CHEBI:33019"/>
        <dbReference type="ChEBI" id="CHEBI:63224"/>
        <dbReference type="ChEBI" id="CHEBI:77896"/>
        <dbReference type="EC" id="3.6.1.55"/>
    </reaction>
</comment>
<dbReference type="EMBL" id="JADCJZ010000003">
    <property type="protein sequence ID" value="MBE5024780.1"/>
    <property type="molecule type" value="Genomic_DNA"/>
</dbReference>
<gene>
    <name evidence="14" type="ORF">INF26_07960</name>
</gene>
<dbReference type="InterPro" id="IPR020476">
    <property type="entry name" value="Nudix_hydrolase"/>
</dbReference>
<sequence length="141" mass="15904">MSEVTRVAAALIHRDGRLLAARRAAGPQEGLWELPGGKVEADERPVEALRREIREELGCELGAAWLYDTVEHDYPDFHLTMDCFVCTLAPGAEPAANEGVHSELRWLEREELLDVEWLPADVALARSLTYYWDEAFADQLL</sequence>
<evidence type="ECO:0000256" key="12">
    <source>
        <dbReference type="RuleBase" id="RU003476"/>
    </source>
</evidence>
<keyword evidence="5" id="KW-0479">Metal-binding</keyword>
<dbReference type="InterPro" id="IPR020084">
    <property type="entry name" value="NUDIX_hydrolase_CS"/>
</dbReference>
<evidence type="ECO:0000256" key="2">
    <source>
        <dbReference type="ARBA" id="ARBA00005582"/>
    </source>
</evidence>
<dbReference type="SUPFAM" id="SSF55811">
    <property type="entry name" value="Nudix"/>
    <property type="match status" value="1"/>
</dbReference>
<evidence type="ECO:0000256" key="1">
    <source>
        <dbReference type="ARBA" id="ARBA00001946"/>
    </source>
</evidence>
<dbReference type="PROSITE" id="PS00893">
    <property type="entry name" value="NUDIX_BOX"/>
    <property type="match status" value="1"/>
</dbReference>
<evidence type="ECO:0000256" key="11">
    <source>
        <dbReference type="ARBA" id="ARBA00038905"/>
    </source>
</evidence>
<dbReference type="CDD" id="cd03425">
    <property type="entry name" value="NUDIX_MutT_NudA_like"/>
    <property type="match status" value="1"/>
</dbReference>
<dbReference type="InterPro" id="IPR047127">
    <property type="entry name" value="MutT-like"/>
</dbReference>
<keyword evidence="4" id="KW-0235">DNA replication</keyword>
<evidence type="ECO:0000256" key="5">
    <source>
        <dbReference type="ARBA" id="ARBA00022723"/>
    </source>
</evidence>
<evidence type="ECO:0000256" key="8">
    <source>
        <dbReference type="ARBA" id="ARBA00022842"/>
    </source>
</evidence>
<reference evidence="14 15" key="1">
    <citation type="submission" date="2020-10" db="EMBL/GenBank/DDBJ databases">
        <title>ChiBAC.</title>
        <authorList>
            <person name="Zenner C."/>
            <person name="Hitch T.C.A."/>
            <person name="Clavel T."/>
        </authorList>
    </citation>
    <scope>NUCLEOTIDE SEQUENCE [LARGE SCALE GENOMIC DNA]</scope>
    <source>
        <strain evidence="14 15">DSM 107455</strain>
    </source>
</reference>
<dbReference type="Proteomes" id="UP001194273">
    <property type="component" value="Unassembled WGS sequence"/>
</dbReference>
<proteinExistence type="inferred from homology"/>
<keyword evidence="9" id="KW-0234">DNA repair</keyword>
<evidence type="ECO:0000256" key="4">
    <source>
        <dbReference type="ARBA" id="ARBA00022705"/>
    </source>
</evidence>
<comment type="similarity">
    <text evidence="2 12">Belongs to the Nudix hydrolase family.</text>
</comment>
<dbReference type="RefSeq" id="WP_193530410.1">
    <property type="nucleotide sequence ID" value="NZ_JADCJZ010000003.1"/>
</dbReference>
<dbReference type="PROSITE" id="PS51462">
    <property type="entry name" value="NUDIX"/>
    <property type="match status" value="1"/>
</dbReference>
<keyword evidence="8" id="KW-0460">Magnesium</keyword>
<evidence type="ECO:0000256" key="9">
    <source>
        <dbReference type="ARBA" id="ARBA00023204"/>
    </source>
</evidence>
<keyword evidence="3" id="KW-0515">Mutator protein</keyword>
<feature type="domain" description="Nudix hydrolase" evidence="13">
    <location>
        <begin position="3"/>
        <end position="141"/>
    </location>
</feature>
<evidence type="ECO:0000256" key="3">
    <source>
        <dbReference type="ARBA" id="ARBA00022457"/>
    </source>
</evidence>
<protein>
    <recommendedName>
        <fullName evidence="11">8-oxo-dGTP diphosphatase</fullName>
        <ecNumber evidence="11">3.6.1.55</ecNumber>
    </recommendedName>
</protein>
<evidence type="ECO:0000256" key="7">
    <source>
        <dbReference type="ARBA" id="ARBA00022801"/>
    </source>
</evidence>